<dbReference type="CDD" id="cd14514">
    <property type="entry name" value="DUSP14-like"/>
    <property type="match status" value="1"/>
</dbReference>
<comment type="similarity">
    <text evidence="1">Belongs to the protein-tyrosine phosphatase family. Non-receptor class dual specificity subfamily.</text>
</comment>
<feature type="transmembrane region" description="Helical" evidence="4">
    <location>
        <begin position="572"/>
        <end position="591"/>
    </location>
</feature>
<accession>A0A0V1HKT8</accession>
<keyword evidence="4" id="KW-0472">Membrane</keyword>
<dbReference type="PANTHER" id="PTHR45961:SF6">
    <property type="entry name" value="IP21249P"/>
    <property type="match status" value="1"/>
</dbReference>
<dbReference type="PROSITE" id="PS50835">
    <property type="entry name" value="IG_LIKE"/>
    <property type="match status" value="1"/>
</dbReference>
<name>A0A0V1HKT8_9BILA</name>
<feature type="transmembrane region" description="Helical" evidence="4">
    <location>
        <begin position="635"/>
        <end position="662"/>
    </location>
</feature>
<dbReference type="InterPro" id="IPR020422">
    <property type="entry name" value="TYR_PHOSPHATASE_DUAL_dom"/>
</dbReference>
<evidence type="ECO:0000313" key="9">
    <source>
        <dbReference type="Proteomes" id="UP000055024"/>
    </source>
</evidence>
<dbReference type="CDD" id="cd00096">
    <property type="entry name" value="Ig"/>
    <property type="match status" value="1"/>
</dbReference>
<feature type="transmembrane region" description="Helical" evidence="4">
    <location>
        <begin position="378"/>
        <end position="396"/>
    </location>
</feature>
<dbReference type="SMART" id="SM00409">
    <property type="entry name" value="IG"/>
    <property type="match status" value="1"/>
</dbReference>
<dbReference type="InterPro" id="IPR000387">
    <property type="entry name" value="Tyr_Pase_dom"/>
</dbReference>
<evidence type="ECO:0000259" key="6">
    <source>
        <dbReference type="PROSITE" id="PS50056"/>
    </source>
</evidence>
<evidence type="ECO:0000256" key="1">
    <source>
        <dbReference type="ARBA" id="ARBA00008601"/>
    </source>
</evidence>
<keyword evidence="4" id="KW-0812">Transmembrane</keyword>
<dbReference type="GO" id="GO:0005737">
    <property type="term" value="C:cytoplasm"/>
    <property type="evidence" value="ECO:0007669"/>
    <property type="project" value="TreeGrafter"/>
</dbReference>
<dbReference type="EMBL" id="JYDP01000054">
    <property type="protein sequence ID" value="KRZ11004.1"/>
    <property type="molecule type" value="Genomic_DNA"/>
</dbReference>
<dbReference type="STRING" id="268475.A0A0V1HKT8"/>
<keyword evidence="4" id="KW-1133">Transmembrane helix</keyword>
<dbReference type="PANTHER" id="PTHR45961">
    <property type="entry name" value="IP21249P"/>
    <property type="match status" value="1"/>
</dbReference>
<dbReference type="PROSITE" id="PS00383">
    <property type="entry name" value="TYR_PHOSPHATASE_1"/>
    <property type="match status" value="1"/>
</dbReference>
<dbReference type="InterPro" id="IPR000340">
    <property type="entry name" value="Dual-sp_phosphatase_cat-dom"/>
</dbReference>
<dbReference type="Pfam" id="PF00782">
    <property type="entry name" value="DSPc"/>
    <property type="match status" value="1"/>
</dbReference>
<dbReference type="InterPro" id="IPR029021">
    <property type="entry name" value="Prot-tyrosine_phosphatase-like"/>
</dbReference>
<dbReference type="Gene3D" id="2.60.40.10">
    <property type="entry name" value="Immunoglobulins"/>
    <property type="match status" value="1"/>
</dbReference>
<dbReference type="SMART" id="SM00195">
    <property type="entry name" value="DSPc"/>
    <property type="match status" value="1"/>
</dbReference>
<dbReference type="AlphaFoldDB" id="A0A0V1HKT8"/>
<dbReference type="PROSITE" id="PS50054">
    <property type="entry name" value="TYR_PHOSPHATASE_DUAL"/>
    <property type="match status" value="1"/>
</dbReference>
<dbReference type="GO" id="GO:0004721">
    <property type="term" value="F:phosphoprotein phosphatase activity"/>
    <property type="evidence" value="ECO:0007669"/>
    <property type="project" value="UniProtKB-KW"/>
</dbReference>
<dbReference type="InterPro" id="IPR007110">
    <property type="entry name" value="Ig-like_dom"/>
</dbReference>
<dbReference type="PROSITE" id="PS50056">
    <property type="entry name" value="TYR_PHOSPHATASE_2"/>
    <property type="match status" value="1"/>
</dbReference>
<keyword evidence="9" id="KW-1185">Reference proteome</keyword>
<dbReference type="InterPro" id="IPR036179">
    <property type="entry name" value="Ig-like_dom_sf"/>
</dbReference>
<evidence type="ECO:0000256" key="2">
    <source>
        <dbReference type="ARBA" id="ARBA00022801"/>
    </source>
</evidence>
<gene>
    <name evidence="8" type="primary">Shf</name>
    <name evidence="8" type="ORF">T11_1426</name>
</gene>
<keyword evidence="3" id="KW-0904">Protein phosphatase</keyword>
<feature type="domain" description="Ig-like" evidence="7">
    <location>
        <begin position="464"/>
        <end position="558"/>
    </location>
</feature>
<evidence type="ECO:0000313" key="8">
    <source>
        <dbReference type="EMBL" id="KRZ11004.1"/>
    </source>
</evidence>
<dbReference type="InterPro" id="IPR052103">
    <property type="entry name" value="Dual_spec_Phospatases"/>
</dbReference>
<comment type="caution">
    <text evidence="8">The sequence shown here is derived from an EMBL/GenBank/DDBJ whole genome shotgun (WGS) entry which is preliminary data.</text>
</comment>
<evidence type="ECO:0000256" key="4">
    <source>
        <dbReference type="SAM" id="Phobius"/>
    </source>
</evidence>
<evidence type="ECO:0000256" key="3">
    <source>
        <dbReference type="ARBA" id="ARBA00022912"/>
    </source>
</evidence>
<organism evidence="8 9">
    <name type="scientific">Trichinella zimbabwensis</name>
    <dbReference type="NCBI Taxonomy" id="268475"/>
    <lineage>
        <taxon>Eukaryota</taxon>
        <taxon>Metazoa</taxon>
        <taxon>Ecdysozoa</taxon>
        <taxon>Nematoda</taxon>
        <taxon>Enoplea</taxon>
        <taxon>Dorylaimia</taxon>
        <taxon>Trichinellida</taxon>
        <taxon>Trichinellidae</taxon>
        <taxon>Trichinella</taxon>
    </lineage>
</organism>
<feature type="domain" description="Tyrosine specific protein phosphatases" evidence="6">
    <location>
        <begin position="119"/>
        <end position="178"/>
    </location>
</feature>
<protein>
    <submittedName>
        <fullName evidence="8">Dual specificity protein phosphatase 14</fullName>
    </submittedName>
</protein>
<keyword evidence="2" id="KW-0378">Hydrolase</keyword>
<sequence>MVDDDRQVALQSSVTFITLRVCGHCQSVRTSSRRQGRTGKKNTNHTTVSIMSRVASMGQISKINDHLYLSGASVLRPDRLRQKGITTVVNATVEEPSFYATGVDCLKIRVEDHPQELLSIYFDIVADKIKMTAENGGRTLVHCVAGVSRSPSLCIAYLIKYERMTLRQAYRMVKTCRPIVRPNLGFWKQLIDYERRFLGKNTVRMVPSAHNSDLYLPEVYVEEQQFGRLVPTTGTSTASVRSVPAFVQFSSSKQSPVAGIQKRFVRRQTAPDAGHSFLTNKQRSFAPRAASTSSSVSALAMVSAPQFTVLRDRWTPHFHLCSNISHTHSLSALVQISAFLLAANNECKFSCLDKLSTIKVTSFCYRFISPCIVLYKQLIMKLFLVWYLIFLTFVLYCCASVDETTNLTRYATDSQGKAHRTLVTEEELIQFVRSKLKRKEKPPKEERWAQIEKAPPFLRKGLKPQLLQLSNVSREVILIEGTHTTLYCDYRPNATDSVWYNRSHFYWLHNALMLENGSVDDERFTFVNPSVIRIYPIFVNDSGRYYCLVDDEIYAEVTILVKDFITATLETFQLYMIIFTCTPLPYIVAFSRKIMKSTSKKKWARSSSKPDMENSKLIDDRVDEMLFIVEKDEDVIYFFSFFVDSCLLILFSDVLFTAVVVVE</sequence>
<dbReference type="SUPFAM" id="SSF48726">
    <property type="entry name" value="Immunoglobulin"/>
    <property type="match status" value="1"/>
</dbReference>
<dbReference type="SUPFAM" id="SSF52799">
    <property type="entry name" value="(Phosphotyrosine protein) phosphatases II"/>
    <property type="match status" value="1"/>
</dbReference>
<dbReference type="InterPro" id="IPR013783">
    <property type="entry name" value="Ig-like_fold"/>
</dbReference>
<feature type="domain" description="Tyrosine-protein phosphatase" evidence="5">
    <location>
        <begin position="59"/>
        <end position="199"/>
    </location>
</feature>
<reference evidence="8 9" key="1">
    <citation type="submission" date="2015-01" db="EMBL/GenBank/DDBJ databases">
        <title>Evolution of Trichinella species and genotypes.</title>
        <authorList>
            <person name="Korhonen P.K."/>
            <person name="Edoardo P."/>
            <person name="Giuseppe L.R."/>
            <person name="Gasser R.B."/>
        </authorList>
    </citation>
    <scope>NUCLEOTIDE SEQUENCE [LARGE SCALE GENOMIC DNA]</scope>
    <source>
        <strain evidence="8">ISS1029</strain>
    </source>
</reference>
<dbReference type="InterPro" id="IPR016130">
    <property type="entry name" value="Tyr_Pase_AS"/>
</dbReference>
<dbReference type="Proteomes" id="UP000055024">
    <property type="component" value="Unassembled WGS sequence"/>
</dbReference>
<evidence type="ECO:0000259" key="5">
    <source>
        <dbReference type="PROSITE" id="PS50054"/>
    </source>
</evidence>
<proteinExistence type="inferred from homology"/>
<dbReference type="InterPro" id="IPR003599">
    <property type="entry name" value="Ig_sub"/>
</dbReference>
<dbReference type="Gene3D" id="3.90.190.10">
    <property type="entry name" value="Protein tyrosine phosphatase superfamily"/>
    <property type="match status" value="1"/>
</dbReference>
<evidence type="ECO:0000259" key="7">
    <source>
        <dbReference type="PROSITE" id="PS50835"/>
    </source>
</evidence>